<reference evidence="2" key="1">
    <citation type="submission" date="2022-12" db="EMBL/GenBank/DDBJ databases">
        <title>Reference genome sequencing for broad-spectrum identification of bacterial and archaeal isolates by mass spectrometry.</title>
        <authorList>
            <person name="Sekiguchi Y."/>
            <person name="Tourlousse D.M."/>
        </authorList>
    </citation>
    <scope>NUCLEOTIDE SEQUENCE</scope>
    <source>
        <strain evidence="2">10succ1</strain>
    </source>
</reference>
<sequence>MKYISHLDTIRFLERLFKKANIKVKFSEGFHPRPKMSFGNPVSLGVEAYNEVMDLELAEDMDNDELLAKMNEFCPEGIRFKAVEEVPRKASIVNDFEVMIYEIRGEQEVIDRIAAVLAQDEIIEERIKKRKLQKRDLKEKLVDYRVEGNLLYLEVRNTSPNAFLGVAGVELAQVEIKKMGYKK</sequence>
<dbReference type="InterPro" id="IPR018768">
    <property type="entry name" value="DUF2344"/>
</dbReference>
<protein>
    <submittedName>
        <fullName evidence="2">Radical SAM protein</fullName>
    </submittedName>
</protein>
<dbReference type="EMBL" id="BSDY01000005">
    <property type="protein sequence ID" value="GLI55827.1"/>
    <property type="molecule type" value="Genomic_DNA"/>
</dbReference>
<name>A0A9W6GLL9_9FUSO</name>
<evidence type="ECO:0000313" key="2">
    <source>
        <dbReference type="EMBL" id="GLI55827.1"/>
    </source>
</evidence>
<proteinExistence type="predicted"/>
<dbReference type="AlphaFoldDB" id="A0A9W6GLL9"/>
<dbReference type="Pfam" id="PF10105">
    <property type="entry name" value="DUF2344"/>
    <property type="match status" value="1"/>
</dbReference>
<keyword evidence="3" id="KW-1185">Reference proteome</keyword>
<organism evidence="2 3">
    <name type="scientific">Propionigenium maris DSM 9537</name>
    <dbReference type="NCBI Taxonomy" id="1123000"/>
    <lineage>
        <taxon>Bacteria</taxon>
        <taxon>Fusobacteriati</taxon>
        <taxon>Fusobacteriota</taxon>
        <taxon>Fusobacteriia</taxon>
        <taxon>Fusobacteriales</taxon>
        <taxon>Fusobacteriaceae</taxon>
        <taxon>Propionigenium</taxon>
    </lineage>
</organism>
<dbReference type="Proteomes" id="UP001144471">
    <property type="component" value="Unassembled WGS sequence"/>
</dbReference>
<gene>
    <name evidence="2" type="ORF">PM10SUCC1_13410</name>
</gene>
<accession>A0A9W6GLL9</accession>
<evidence type="ECO:0000259" key="1">
    <source>
        <dbReference type="Pfam" id="PF10105"/>
    </source>
</evidence>
<comment type="caution">
    <text evidence="2">The sequence shown here is derived from an EMBL/GenBank/DDBJ whole genome shotgun (WGS) entry which is preliminary data.</text>
</comment>
<dbReference type="NCBIfam" id="TIGR03936">
    <property type="entry name" value="sam_1_link_chp"/>
    <property type="match status" value="1"/>
</dbReference>
<feature type="domain" description="DUF2344" evidence="1">
    <location>
        <begin position="1"/>
        <end position="148"/>
    </location>
</feature>
<evidence type="ECO:0000313" key="3">
    <source>
        <dbReference type="Proteomes" id="UP001144471"/>
    </source>
</evidence>